<dbReference type="AlphaFoldDB" id="A0A2X1CC68"/>
<evidence type="ECO:0008006" key="4">
    <source>
        <dbReference type="Google" id="ProtNLM"/>
    </source>
</evidence>
<dbReference type="RefSeq" id="WP_128115631.1">
    <property type="nucleotide sequence ID" value="NZ_UAQM01000011.1"/>
</dbReference>
<evidence type="ECO:0000313" key="3">
    <source>
        <dbReference type="Proteomes" id="UP000250358"/>
    </source>
</evidence>
<sequence>MAKVTLYDGVLARIAADAGEKGLRGALGKAETILKEDILRRPGSGKIYGKHQASAPGEPPAPDTNNLRSNTNADPSIREEGGDLVGRIVANAGYAEALEKGTERMAPRPFLGLLATDHADDLRNAFIDGAKE</sequence>
<evidence type="ECO:0000256" key="1">
    <source>
        <dbReference type="SAM" id="MobiDB-lite"/>
    </source>
</evidence>
<feature type="compositionally biased region" description="Polar residues" evidence="1">
    <location>
        <begin position="63"/>
        <end position="74"/>
    </location>
</feature>
<feature type="region of interest" description="Disordered" evidence="1">
    <location>
        <begin position="44"/>
        <end position="82"/>
    </location>
</feature>
<organism evidence="2 3">
    <name type="scientific">Brevundimonas diminuta</name>
    <name type="common">Pseudomonas diminuta</name>
    <dbReference type="NCBI Taxonomy" id="293"/>
    <lineage>
        <taxon>Bacteria</taxon>
        <taxon>Pseudomonadati</taxon>
        <taxon>Pseudomonadota</taxon>
        <taxon>Alphaproteobacteria</taxon>
        <taxon>Caulobacterales</taxon>
        <taxon>Caulobacteraceae</taxon>
        <taxon>Brevundimonas</taxon>
    </lineage>
</organism>
<proteinExistence type="predicted"/>
<evidence type="ECO:0000313" key="2">
    <source>
        <dbReference type="EMBL" id="SPU44236.1"/>
    </source>
</evidence>
<dbReference type="Proteomes" id="UP000250358">
    <property type="component" value="Unassembled WGS sequence"/>
</dbReference>
<reference evidence="2 3" key="1">
    <citation type="submission" date="2018-06" db="EMBL/GenBank/DDBJ databases">
        <authorList>
            <consortium name="Pathogen Informatics"/>
            <person name="Doyle S."/>
        </authorList>
    </citation>
    <scope>NUCLEOTIDE SEQUENCE [LARGE SCALE GENOMIC DNA]</scope>
    <source>
        <strain evidence="2 3">NCTC11165</strain>
    </source>
</reference>
<gene>
    <name evidence="2" type="ORF">NCTC11165_01638</name>
</gene>
<accession>A0A2X1CC68</accession>
<name>A0A2X1CC68_BREDI</name>
<dbReference type="EMBL" id="UAQM01000011">
    <property type="protein sequence ID" value="SPU44236.1"/>
    <property type="molecule type" value="Genomic_DNA"/>
</dbReference>
<protein>
    <recommendedName>
        <fullName evidence="4">Phage protein, HK97 gp10 family</fullName>
    </recommendedName>
</protein>